<dbReference type="InterPro" id="IPR015408">
    <property type="entry name" value="Znf_Mcm10/DnaG"/>
</dbReference>
<proteinExistence type="predicted"/>
<dbReference type="EMBL" id="FLQV01000613">
    <property type="protein sequence ID" value="SBS96622.1"/>
    <property type="molecule type" value="Genomic_DNA"/>
</dbReference>
<dbReference type="InterPro" id="IPR012340">
    <property type="entry name" value="NA-bd_OB-fold"/>
</dbReference>
<sequence>MDPPKVEIVDGDKIKANDICLQLKSWGISKEDCEAFFQNKKVMHFKDYISKYDDEIKKKKKTNVGEVHGEVLEEGEKEIAVICTIVNIPYQVRKYNNEKFVFWDISDLKDTQSRLFLTGEICEVYENVKEGAVLVLVNAHMKDKDPQYYNSRLLEIHDKKDLKIIGTVDKLEKCKGRKRNGESCKIILYTPLFGHYCKYHIKQDRSKKKKKGRGQNVYKEAAWAEADTCTDIGITAVTSAMAHEEGKNEEIQLGEENKLDESSVKTDSNKKNIKKKKKKKKKEEGEEEEEDKGKYKEDDKNGADADGSIMTNNEKDESFDVDSIIGMYTNKIVVKDKKKKMELINNRIKELDDYSKQNNEAISLDVFEKMDVMTTKEEFPPVQKSINDIFSEQCPELVHLIDRSMRKSSNTEAGGETDGREVDGEEYSRIKAEAHARNHEMIAASEEKQKKKFESFLSKLVELQKSKEENDAKTLIKGLTHVTNNFHFNLKHINNSNIVDVCYKLMDHRSEEVAIAALKFKRKINRLYIDYYKYRVKRQKIVHTQGECGECGEWEECGGGESGETNGCNGHTDHDGRGERGEPGEERDYPGIREKGEK</sequence>
<feature type="region of interest" description="Disordered" evidence="1">
    <location>
        <begin position="241"/>
        <end position="314"/>
    </location>
</feature>
<dbReference type="Pfam" id="PF09329">
    <property type="entry name" value="zf-primase"/>
    <property type="match status" value="1"/>
</dbReference>
<feature type="compositionally biased region" description="Basic and acidic residues" evidence="1">
    <location>
        <begin position="571"/>
        <end position="598"/>
    </location>
</feature>
<feature type="compositionally biased region" description="Basic residues" evidence="1">
    <location>
        <begin position="271"/>
        <end position="281"/>
    </location>
</feature>
<dbReference type="GO" id="GO:0006260">
    <property type="term" value="P:DNA replication"/>
    <property type="evidence" value="ECO:0007669"/>
    <property type="project" value="InterPro"/>
</dbReference>
<feature type="compositionally biased region" description="Basic and acidic residues" evidence="1">
    <location>
        <begin position="291"/>
        <end position="303"/>
    </location>
</feature>
<dbReference type="Pfam" id="PF22379">
    <property type="entry name" value="OB_MCM10"/>
    <property type="match status" value="1"/>
</dbReference>
<evidence type="ECO:0000313" key="4">
    <source>
        <dbReference type="EMBL" id="SBS96622.1"/>
    </source>
</evidence>
<feature type="region of interest" description="Disordered" evidence="1">
    <location>
        <begin position="405"/>
        <end position="425"/>
    </location>
</feature>
<feature type="region of interest" description="Disordered" evidence="1">
    <location>
        <begin position="559"/>
        <end position="598"/>
    </location>
</feature>
<name>A0A1A8WW96_PLAOA</name>
<feature type="compositionally biased region" description="Basic and acidic residues" evidence="1">
    <location>
        <begin position="242"/>
        <end position="270"/>
    </location>
</feature>
<accession>A0A1A8WW96</accession>
<gene>
    <name evidence="4" type="ORF">POVCU1_033170</name>
</gene>
<evidence type="ECO:0000259" key="2">
    <source>
        <dbReference type="Pfam" id="PF09329"/>
    </source>
</evidence>
<feature type="domain" description="MCM10 OB-fold" evidence="3">
    <location>
        <begin position="57"/>
        <end position="145"/>
    </location>
</feature>
<evidence type="ECO:0000256" key="1">
    <source>
        <dbReference type="SAM" id="MobiDB-lite"/>
    </source>
</evidence>
<dbReference type="InterPro" id="IPR055065">
    <property type="entry name" value="OB_MCM10"/>
</dbReference>
<organism evidence="4 5">
    <name type="scientific">Plasmodium ovale curtisi</name>
    <dbReference type="NCBI Taxonomy" id="864141"/>
    <lineage>
        <taxon>Eukaryota</taxon>
        <taxon>Sar</taxon>
        <taxon>Alveolata</taxon>
        <taxon>Apicomplexa</taxon>
        <taxon>Aconoidasida</taxon>
        <taxon>Haemosporida</taxon>
        <taxon>Plasmodiidae</taxon>
        <taxon>Plasmodium</taxon>
        <taxon>Plasmodium (Plasmodium)</taxon>
    </lineage>
</organism>
<dbReference type="AlphaFoldDB" id="A0A1A8WW96"/>
<evidence type="ECO:0000313" key="5">
    <source>
        <dbReference type="Proteomes" id="UP000078546"/>
    </source>
</evidence>
<feature type="domain" description="Zinc finger Mcm10/DnaG-type" evidence="2">
    <location>
        <begin position="166"/>
        <end position="211"/>
    </location>
</feature>
<dbReference type="Gene3D" id="2.40.50.140">
    <property type="entry name" value="Nucleic acid-binding proteins"/>
    <property type="match status" value="1"/>
</dbReference>
<dbReference type="GO" id="GO:0005634">
    <property type="term" value="C:nucleus"/>
    <property type="evidence" value="ECO:0007669"/>
    <property type="project" value="InterPro"/>
</dbReference>
<dbReference type="VEuPathDB" id="PlasmoDB:PocGH01_12041100"/>
<evidence type="ECO:0000259" key="3">
    <source>
        <dbReference type="Pfam" id="PF22379"/>
    </source>
</evidence>
<dbReference type="Proteomes" id="UP000078546">
    <property type="component" value="Unassembled WGS sequence"/>
</dbReference>
<protein>
    <submittedName>
        <fullName evidence="4">Uncharacterized protein</fullName>
    </submittedName>
</protein>
<reference evidence="5" key="1">
    <citation type="submission" date="2016-05" db="EMBL/GenBank/DDBJ databases">
        <authorList>
            <person name="Naeem Raeece"/>
        </authorList>
    </citation>
    <scope>NUCLEOTIDE SEQUENCE [LARGE SCALE GENOMIC DNA]</scope>
</reference>